<evidence type="ECO:0000313" key="1">
    <source>
        <dbReference type="EMBL" id="OLP56820.1"/>
    </source>
</evidence>
<dbReference type="RefSeq" id="WP_075633841.1">
    <property type="nucleotide sequence ID" value="NZ_MKIO01000021.1"/>
</dbReference>
<evidence type="ECO:0008006" key="3">
    <source>
        <dbReference type="Google" id="ProtNLM"/>
    </source>
</evidence>
<name>A0A1Q9AN45_9HYPH</name>
<sequence length="133" mass="14686">MVDWAAARAFTEHACSGIFDLTPCRLVGMRTGQSVNHPEAEDPGRPPFDFLGSIDLQPPPRTMMRALPSDPGTTGGIVSYDAVLSARMTEWPWRPVKRDVVLSGGKSWRIETIDRDGSDRATCYLMEVRHALG</sequence>
<proteinExistence type="predicted"/>
<evidence type="ECO:0000313" key="2">
    <source>
        <dbReference type="Proteomes" id="UP000186143"/>
    </source>
</evidence>
<accession>A0A1Q9AN45</accession>
<reference evidence="1 2" key="1">
    <citation type="submission" date="2016-09" db="EMBL/GenBank/DDBJ databases">
        <title>Rhizobium sp. nov., a novel species isolated from the rice rhizosphere.</title>
        <authorList>
            <person name="Zhao J."/>
            <person name="Zhang X."/>
        </authorList>
    </citation>
    <scope>NUCLEOTIDE SEQUENCE [LARGE SCALE GENOMIC DNA]</scope>
    <source>
        <strain evidence="1 2">MH17</strain>
    </source>
</reference>
<organism evidence="1 2">
    <name type="scientific">Xaviernesmea rhizosphaerae</name>
    <dbReference type="NCBI Taxonomy" id="1672749"/>
    <lineage>
        <taxon>Bacteria</taxon>
        <taxon>Pseudomonadati</taxon>
        <taxon>Pseudomonadota</taxon>
        <taxon>Alphaproteobacteria</taxon>
        <taxon>Hyphomicrobiales</taxon>
        <taxon>Rhizobiaceae</taxon>
        <taxon>Rhizobium/Agrobacterium group</taxon>
        <taxon>Xaviernesmea</taxon>
    </lineage>
</organism>
<gene>
    <name evidence="1" type="ORF">BJF92_12170</name>
</gene>
<protein>
    <recommendedName>
        <fullName evidence="3">Head-tail adaptor protein</fullName>
    </recommendedName>
</protein>
<comment type="caution">
    <text evidence="1">The sequence shown here is derived from an EMBL/GenBank/DDBJ whole genome shotgun (WGS) entry which is preliminary data.</text>
</comment>
<dbReference type="OrthoDB" id="8403514at2"/>
<dbReference type="EMBL" id="MKIO01000021">
    <property type="protein sequence ID" value="OLP56820.1"/>
    <property type="molecule type" value="Genomic_DNA"/>
</dbReference>
<dbReference type="STRING" id="1672749.BJF92_12170"/>
<dbReference type="Proteomes" id="UP000186143">
    <property type="component" value="Unassembled WGS sequence"/>
</dbReference>
<dbReference type="AlphaFoldDB" id="A0A1Q9AN45"/>